<evidence type="ECO:0000313" key="1">
    <source>
        <dbReference type="EMBL" id="EYB83629.1"/>
    </source>
</evidence>
<dbReference type="Proteomes" id="UP000024635">
    <property type="component" value="Unassembled WGS sequence"/>
</dbReference>
<name>A0A016S069_9BILA</name>
<dbReference type="AlphaFoldDB" id="A0A016S069"/>
<gene>
    <name evidence="1" type="primary">Acey_s0332.g2772</name>
    <name evidence="1" type="ORF">Y032_0332g2772</name>
</gene>
<dbReference type="EMBL" id="JARK01001668">
    <property type="protein sequence ID" value="EYB83629.1"/>
    <property type="molecule type" value="Genomic_DNA"/>
</dbReference>
<dbReference type="OrthoDB" id="410104at2759"/>
<dbReference type="SUPFAM" id="SSF56219">
    <property type="entry name" value="DNase I-like"/>
    <property type="match status" value="1"/>
</dbReference>
<organism evidence="1 2">
    <name type="scientific">Ancylostoma ceylanicum</name>
    <dbReference type="NCBI Taxonomy" id="53326"/>
    <lineage>
        <taxon>Eukaryota</taxon>
        <taxon>Metazoa</taxon>
        <taxon>Ecdysozoa</taxon>
        <taxon>Nematoda</taxon>
        <taxon>Chromadorea</taxon>
        <taxon>Rhabditida</taxon>
        <taxon>Rhabditina</taxon>
        <taxon>Rhabditomorpha</taxon>
        <taxon>Strongyloidea</taxon>
        <taxon>Ancylostomatidae</taxon>
        <taxon>Ancylostomatinae</taxon>
        <taxon>Ancylostoma</taxon>
    </lineage>
</organism>
<accession>A0A016S069</accession>
<dbReference type="InterPro" id="IPR036691">
    <property type="entry name" value="Endo/exonu/phosph_ase_sf"/>
</dbReference>
<keyword evidence="2" id="KW-1185">Reference proteome</keyword>
<evidence type="ECO:0008006" key="3">
    <source>
        <dbReference type="Google" id="ProtNLM"/>
    </source>
</evidence>
<protein>
    <recommendedName>
        <fullName evidence="3">Endonuclease/exonuclease/phosphatase domain-containing protein</fullName>
    </recommendedName>
</protein>
<dbReference type="Gene3D" id="3.60.10.10">
    <property type="entry name" value="Endonuclease/exonuclease/phosphatase"/>
    <property type="match status" value="1"/>
</dbReference>
<dbReference type="STRING" id="53326.A0A016S069"/>
<proteinExistence type="predicted"/>
<comment type="caution">
    <text evidence="1">The sequence shown here is derived from an EMBL/GenBank/DDBJ whole genome shotgun (WGS) entry which is preliminary data.</text>
</comment>
<reference evidence="2" key="1">
    <citation type="journal article" date="2015" name="Nat. Genet.">
        <title>The genome and transcriptome of the zoonotic hookworm Ancylostoma ceylanicum identify infection-specific gene families.</title>
        <authorList>
            <person name="Schwarz E.M."/>
            <person name="Hu Y."/>
            <person name="Antoshechkin I."/>
            <person name="Miller M.M."/>
            <person name="Sternberg P.W."/>
            <person name="Aroian R.V."/>
        </authorList>
    </citation>
    <scope>NUCLEOTIDE SEQUENCE</scope>
    <source>
        <strain evidence="2">HY135</strain>
    </source>
</reference>
<sequence>MMTICTFNARTLASEASIEDLMVQARKIRYDVIGLTETRRHRPLNATFDTGEELSLGTCDSRGVGGVGVLVNTNLAMNIDSFEQLTARIGRLRLRRCGSTPALTVFVAYAPTSSYDEDEIEAFYMDLEKFYREDHTFYKWNEQGERLSEFIMTTKTIHGNSQFQKPTSLRWTWESPGGEYHNEIDHIIVNRRFCLTDVGEKGAKYKRRSPKPIINWDLFTTLAGFREDTVVDNIDEEYERLIQHLRNSAKKAEGSRTTKRRLSHETLELIRQRGAARAAGNYQLTSELARRCREAIKEDPKERRAAMLAEAAEAGRSIRNTRRDFANCNTKMTALRPSDGTITSSRRVMEKVIYDFYSDLFDSHVHLPPYHLREDGYVIPSVLSSKVRHAIKSVKNRTAPGPDRIRPEHLKSLPTAIVNTLARCFNIVLS</sequence>
<evidence type="ECO:0000313" key="2">
    <source>
        <dbReference type="Proteomes" id="UP000024635"/>
    </source>
</evidence>